<proteinExistence type="predicted"/>
<dbReference type="SUPFAM" id="SSF55073">
    <property type="entry name" value="Nucleotide cyclase"/>
    <property type="match status" value="1"/>
</dbReference>
<dbReference type="InterPro" id="IPR043128">
    <property type="entry name" value="Rev_trsase/Diguanyl_cyclase"/>
</dbReference>
<dbReference type="InterPro" id="IPR000160">
    <property type="entry name" value="GGDEF_dom"/>
</dbReference>
<dbReference type="InterPro" id="IPR050469">
    <property type="entry name" value="Diguanylate_Cyclase"/>
</dbReference>
<dbReference type="PROSITE" id="PS50887">
    <property type="entry name" value="GGDEF"/>
    <property type="match status" value="1"/>
</dbReference>
<dbReference type="SUPFAM" id="SSF55785">
    <property type="entry name" value="PYP-like sensor domain (PAS domain)"/>
    <property type="match status" value="1"/>
</dbReference>
<dbReference type="NCBIfam" id="TIGR00254">
    <property type="entry name" value="GGDEF"/>
    <property type="match status" value="1"/>
</dbReference>
<evidence type="ECO:0000313" key="6">
    <source>
        <dbReference type="Proteomes" id="UP000319142"/>
    </source>
</evidence>
<accession>A0A558BIF7</accession>
<evidence type="ECO:0000256" key="1">
    <source>
        <dbReference type="ARBA" id="ARBA00001946"/>
    </source>
</evidence>
<evidence type="ECO:0000259" key="4">
    <source>
        <dbReference type="PROSITE" id="PS50887"/>
    </source>
</evidence>
<dbReference type="PANTHER" id="PTHR45138">
    <property type="entry name" value="REGULATORY COMPONENTS OF SENSORY TRANSDUCTION SYSTEM"/>
    <property type="match status" value="1"/>
</dbReference>
<dbReference type="CDD" id="cd01949">
    <property type="entry name" value="GGDEF"/>
    <property type="match status" value="1"/>
</dbReference>
<comment type="cofactor">
    <cofactor evidence="1">
        <name>Mg(2+)</name>
        <dbReference type="ChEBI" id="CHEBI:18420"/>
    </cofactor>
</comment>
<comment type="catalytic activity">
    <reaction evidence="3">
        <text>2 GTP = 3',3'-c-di-GMP + 2 diphosphate</text>
        <dbReference type="Rhea" id="RHEA:24898"/>
        <dbReference type="ChEBI" id="CHEBI:33019"/>
        <dbReference type="ChEBI" id="CHEBI:37565"/>
        <dbReference type="ChEBI" id="CHEBI:58805"/>
        <dbReference type="EC" id="2.7.7.65"/>
    </reaction>
</comment>
<dbReference type="Gene3D" id="3.30.450.20">
    <property type="entry name" value="PAS domain"/>
    <property type="match status" value="1"/>
</dbReference>
<dbReference type="Proteomes" id="UP000319142">
    <property type="component" value="Unassembled WGS sequence"/>
</dbReference>
<reference evidence="5 6" key="1">
    <citation type="submission" date="2019-07" db="EMBL/GenBank/DDBJ databases">
        <title>The pathways for chlorine oxyanion respiration interact through the shared metabolite chlorate.</title>
        <authorList>
            <person name="Barnum T.P."/>
            <person name="Cheng Y."/>
            <person name="Hill K.A."/>
            <person name="Lucas L.N."/>
            <person name="Carlson H.K."/>
            <person name="Coates J.D."/>
        </authorList>
    </citation>
    <scope>NUCLEOTIDE SEQUENCE [LARGE SCALE GENOMIC DNA]</scope>
    <source>
        <strain evidence="5">UCB</strain>
    </source>
</reference>
<dbReference type="InterPro" id="IPR035965">
    <property type="entry name" value="PAS-like_dom_sf"/>
</dbReference>
<dbReference type="FunFam" id="3.30.70.270:FF:000001">
    <property type="entry name" value="Diguanylate cyclase domain protein"/>
    <property type="match status" value="1"/>
</dbReference>
<dbReference type="SMART" id="SM00267">
    <property type="entry name" value="GGDEF"/>
    <property type="match status" value="1"/>
</dbReference>
<dbReference type="EC" id="2.7.7.65" evidence="2"/>
<protein>
    <recommendedName>
        <fullName evidence="2">diguanylate cyclase</fullName>
        <ecNumber evidence="2">2.7.7.65</ecNumber>
    </recommendedName>
</protein>
<name>A0A558BIF7_9GAMM</name>
<sequence>MKSGIPSLNLPADAGLPASGTTPAAGLQAVLDNLDALVYVSDFQTHELLYMNAYGRRIWGNIEGRKCWQVLQDSDGPCSFCTNHLLLAEDGTPNPPHVWEFQNQLDNHWYQRRDQAIRWTDGRLVRLEIATDITRRKQVELELQEAHQQARAAALEDELTGLHNRRAFYEFGGQLLRHAKRHASPLTMVMMDLDYFKQVNDTYGHDAGDEVLRQIARLLQNRVRESDIVARLGGEEFALLLPDTTMGEAIELTERMLEMLNELVIQHKGRSIRASASFGITRLIVGDQTLEDLMHRADRALYQSKDQGRGRVNTCSD</sequence>
<dbReference type="Gene3D" id="3.30.70.270">
    <property type="match status" value="1"/>
</dbReference>
<gene>
    <name evidence="5" type="ORF">FHK81_01075</name>
</gene>
<organism evidence="5 6">
    <name type="scientific">Marinobacter vinifirmus</name>
    <dbReference type="NCBI Taxonomy" id="355591"/>
    <lineage>
        <taxon>Bacteria</taxon>
        <taxon>Pseudomonadati</taxon>
        <taxon>Pseudomonadota</taxon>
        <taxon>Gammaproteobacteria</taxon>
        <taxon>Pseudomonadales</taxon>
        <taxon>Marinobacteraceae</taxon>
        <taxon>Marinobacter</taxon>
    </lineage>
</organism>
<dbReference type="RefSeq" id="WP_273131549.1">
    <property type="nucleotide sequence ID" value="NZ_VMRX01000001.1"/>
</dbReference>
<dbReference type="PANTHER" id="PTHR45138:SF9">
    <property type="entry name" value="DIGUANYLATE CYCLASE DGCM-RELATED"/>
    <property type="match status" value="1"/>
</dbReference>
<dbReference type="GO" id="GO:0052621">
    <property type="term" value="F:diguanylate cyclase activity"/>
    <property type="evidence" value="ECO:0007669"/>
    <property type="project" value="UniProtKB-EC"/>
</dbReference>
<comment type="caution">
    <text evidence="5">The sequence shown here is derived from an EMBL/GenBank/DDBJ whole genome shotgun (WGS) entry which is preliminary data.</text>
</comment>
<evidence type="ECO:0000256" key="2">
    <source>
        <dbReference type="ARBA" id="ARBA00012528"/>
    </source>
</evidence>
<evidence type="ECO:0000256" key="3">
    <source>
        <dbReference type="ARBA" id="ARBA00034247"/>
    </source>
</evidence>
<feature type="domain" description="GGDEF" evidence="4">
    <location>
        <begin position="184"/>
        <end position="317"/>
    </location>
</feature>
<evidence type="ECO:0000313" key="5">
    <source>
        <dbReference type="EMBL" id="TVT36288.1"/>
    </source>
</evidence>
<dbReference type="InterPro" id="IPR029787">
    <property type="entry name" value="Nucleotide_cyclase"/>
</dbReference>
<dbReference type="AlphaFoldDB" id="A0A558BIF7"/>
<dbReference type="Pfam" id="PF00990">
    <property type="entry name" value="GGDEF"/>
    <property type="match status" value="1"/>
</dbReference>
<dbReference type="EMBL" id="VMRX01000001">
    <property type="protein sequence ID" value="TVT36288.1"/>
    <property type="molecule type" value="Genomic_DNA"/>
</dbReference>